<feature type="domain" description="CUE" evidence="3">
    <location>
        <begin position="18"/>
        <end position="61"/>
    </location>
</feature>
<gene>
    <name evidence="4" type="ORF">DH2020_046221</name>
</gene>
<comment type="caution">
    <text evidence="4">The sequence shown here is derived from an EMBL/GenBank/DDBJ whole genome shotgun (WGS) entry which is preliminary data.</text>
</comment>
<keyword evidence="1" id="KW-0175">Coiled coil</keyword>
<feature type="region of interest" description="Disordered" evidence="2">
    <location>
        <begin position="299"/>
        <end position="330"/>
    </location>
</feature>
<feature type="compositionally biased region" description="Polar residues" evidence="2">
    <location>
        <begin position="70"/>
        <end position="120"/>
    </location>
</feature>
<evidence type="ECO:0000259" key="3">
    <source>
        <dbReference type="PROSITE" id="PS51140"/>
    </source>
</evidence>
<dbReference type="SUPFAM" id="SSF46934">
    <property type="entry name" value="UBA-like"/>
    <property type="match status" value="1"/>
</dbReference>
<keyword evidence="5" id="KW-1185">Reference proteome</keyword>
<sequence>MDMNITFVLIDFHDSEMGFNKVYKSLQDIFPQIDARVLRAVAIEHSKDADAAVEAVLVEIIPFFTERSRPTTPLTNSISGGQSSEGAVSTAQPMDSPSVNTVGSADGQNGRNMDSGSQQAFHDADDRQNEPIDDIHHGHHEGESNTAEFALSGEILDNSIQKKIGVHSHGEDFDLVDKDAVSTLRFDVSGDPVTDETISGHISPESSINILSDNIPQTLSNLQDEDIGANQNTSLIQEKVDSGNLDATFETAINKESDQGKSSTDGHKVEPSSLTVHDLKTSSLENSVQLAVLPDMHGSGLEELDTSFSKSTSSKMETTSNIAGTEDEPNLSASISQSSQIHIMEVLEETIADARNNKSVISLMREVELKEQAAEQAKVEAAMGGADILAKLEELKQMLQQAKESNDMHAGEVYGEKAVLATELRELQSRVLSLSDERDKSLAVLDEMHQTLGVRLAAAENEIKSAEHEQSEKEKAAMKAFADQELIMEKVVQESKVLKQQAEDNAKLREFLVDRGRVVDMLQGEIAVICQDVRLLKENFDENVPFSKSLSSSQTSCILASSTSSSSKTLIHEESAPDGGDSLVVTQMMRDAISGFEDQSSEEKEATRDDSKALVDDGWELFDDREIYA</sequence>
<dbReference type="PANTHER" id="PTHR48459:SF1">
    <property type="entry name" value="CUE DOMAIN-CONTAINING PROTEIN"/>
    <property type="match status" value="1"/>
</dbReference>
<evidence type="ECO:0000256" key="1">
    <source>
        <dbReference type="SAM" id="Coils"/>
    </source>
</evidence>
<organism evidence="4 5">
    <name type="scientific">Rehmannia glutinosa</name>
    <name type="common">Chinese foxglove</name>
    <dbReference type="NCBI Taxonomy" id="99300"/>
    <lineage>
        <taxon>Eukaryota</taxon>
        <taxon>Viridiplantae</taxon>
        <taxon>Streptophyta</taxon>
        <taxon>Embryophyta</taxon>
        <taxon>Tracheophyta</taxon>
        <taxon>Spermatophyta</taxon>
        <taxon>Magnoliopsida</taxon>
        <taxon>eudicotyledons</taxon>
        <taxon>Gunneridae</taxon>
        <taxon>Pentapetalae</taxon>
        <taxon>asterids</taxon>
        <taxon>lamiids</taxon>
        <taxon>Lamiales</taxon>
        <taxon>Orobanchaceae</taxon>
        <taxon>Rehmannieae</taxon>
        <taxon>Rehmannia</taxon>
    </lineage>
</organism>
<feature type="region of interest" description="Disordered" evidence="2">
    <location>
        <begin position="69"/>
        <end position="144"/>
    </location>
</feature>
<feature type="coiled-coil region" evidence="1">
    <location>
        <begin position="360"/>
        <end position="476"/>
    </location>
</feature>
<feature type="region of interest" description="Disordered" evidence="2">
    <location>
        <begin position="254"/>
        <end position="276"/>
    </location>
</feature>
<dbReference type="PROSITE" id="PS51140">
    <property type="entry name" value="CUE"/>
    <property type="match status" value="1"/>
</dbReference>
<feature type="compositionally biased region" description="Basic and acidic residues" evidence="2">
    <location>
        <begin position="122"/>
        <end position="143"/>
    </location>
</feature>
<accession>A0ABR0UCQ0</accession>
<evidence type="ECO:0000313" key="5">
    <source>
        <dbReference type="Proteomes" id="UP001318860"/>
    </source>
</evidence>
<proteinExistence type="predicted"/>
<feature type="compositionally biased region" description="Low complexity" evidence="2">
    <location>
        <begin position="306"/>
        <end position="320"/>
    </location>
</feature>
<name>A0ABR0UCQ0_REHGL</name>
<dbReference type="PANTHER" id="PTHR48459">
    <property type="entry name" value="CUE DOMAIN-CONTAINING PROTEIN"/>
    <property type="match status" value="1"/>
</dbReference>
<dbReference type="EMBL" id="JABTTQ020003097">
    <property type="protein sequence ID" value="KAK6120091.1"/>
    <property type="molecule type" value="Genomic_DNA"/>
</dbReference>
<evidence type="ECO:0000313" key="4">
    <source>
        <dbReference type="EMBL" id="KAK6120091.1"/>
    </source>
</evidence>
<evidence type="ECO:0000256" key="2">
    <source>
        <dbReference type="SAM" id="MobiDB-lite"/>
    </source>
</evidence>
<dbReference type="CDD" id="cd14279">
    <property type="entry name" value="CUE"/>
    <property type="match status" value="1"/>
</dbReference>
<dbReference type="InterPro" id="IPR003892">
    <property type="entry name" value="CUE"/>
</dbReference>
<reference evidence="4 5" key="1">
    <citation type="journal article" date="2021" name="Comput. Struct. Biotechnol. J.">
        <title>De novo genome assembly of the potent medicinal plant Rehmannia glutinosa using nanopore technology.</title>
        <authorList>
            <person name="Ma L."/>
            <person name="Dong C."/>
            <person name="Song C."/>
            <person name="Wang X."/>
            <person name="Zheng X."/>
            <person name="Niu Y."/>
            <person name="Chen S."/>
            <person name="Feng W."/>
        </authorList>
    </citation>
    <scope>NUCLEOTIDE SEQUENCE [LARGE SCALE GENOMIC DNA]</scope>
    <source>
        <strain evidence="4">DH-2019</strain>
    </source>
</reference>
<protein>
    <recommendedName>
        <fullName evidence="3">CUE domain-containing protein</fullName>
    </recommendedName>
</protein>
<dbReference type="Proteomes" id="UP001318860">
    <property type="component" value="Unassembled WGS sequence"/>
</dbReference>
<dbReference type="InterPro" id="IPR009060">
    <property type="entry name" value="UBA-like_sf"/>
</dbReference>
<feature type="compositionally biased region" description="Basic and acidic residues" evidence="2">
    <location>
        <begin position="254"/>
        <end position="270"/>
    </location>
</feature>